<dbReference type="RefSeq" id="WP_105957715.1">
    <property type="nucleotide sequence ID" value="NZ_PVNS01000002.1"/>
</dbReference>
<dbReference type="Gene3D" id="1.10.287.760">
    <property type="entry name" value="YqgQ-like"/>
    <property type="match status" value="1"/>
</dbReference>
<sequence>MMNYLDVLHHLRDSQAVIYTGNAEADCDLILDELKEQKEIGMIDAEFYQQAFRAVMVRRAEIKKKST</sequence>
<dbReference type="InterPro" id="IPR009256">
    <property type="entry name" value="YqgQ-like"/>
</dbReference>
<gene>
    <name evidence="1" type="ORF">C6I21_01765</name>
</gene>
<evidence type="ECO:0000313" key="1">
    <source>
        <dbReference type="EMBL" id="PRO66679.1"/>
    </source>
</evidence>
<dbReference type="AlphaFoldDB" id="A0A2P6MK64"/>
<protein>
    <submittedName>
        <fullName evidence="1">DUF910 domain-containing protein</fullName>
    </submittedName>
</protein>
<dbReference type="Pfam" id="PF06014">
    <property type="entry name" value="YqgQ-like"/>
    <property type="match status" value="1"/>
</dbReference>
<dbReference type="EMBL" id="PVNS01000002">
    <property type="protein sequence ID" value="PRO66679.1"/>
    <property type="molecule type" value="Genomic_DNA"/>
</dbReference>
<organism evidence="1 2">
    <name type="scientific">Alkalicoccus urumqiensis</name>
    <name type="common">Bacillus urumqiensis</name>
    <dbReference type="NCBI Taxonomy" id="1548213"/>
    <lineage>
        <taxon>Bacteria</taxon>
        <taxon>Bacillati</taxon>
        <taxon>Bacillota</taxon>
        <taxon>Bacilli</taxon>
        <taxon>Bacillales</taxon>
        <taxon>Bacillaceae</taxon>
        <taxon>Alkalicoccus</taxon>
    </lineage>
</organism>
<dbReference type="OrthoDB" id="2361671at2"/>
<dbReference type="InterPro" id="IPR023164">
    <property type="entry name" value="YqgQ-like_sf"/>
</dbReference>
<accession>A0A2P6MK64</accession>
<proteinExistence type="predicted"/>
<name>A0A2P6MK64_ALKUR</name>
<keyword evidence="2" id="KW-1185">Reference proteome</keyword>
<dbReference type="Proteomes" id="UP000243650">
    <property type="component" value="Unassembled WGS sequence"/>
</dbReference>
<evidence type="ECO:0000313" key="2">
    <source>
        <dbReference type="Proteomes" id="UP000243650"/>
    </source>
</evidence>
<reference evidence="1 2" key="1">
    <citation type="submission" date="2018-03" db="EMBL/GenBank/DDBJ databases">
        <title>Bacillus urumqiensis sp. nov., a moderately haloalkaliphilic bacterium isolated from a salt lake.</title>
        <authorList>
            <person name="Zhao B."/>
            <person name="Liao Z."/>
        </authorList>
    </citation>
    <scope>NUCLEOTIDE SEQUENCE [LARGE SCALE GENOMIC DNA]</scope>
    <source>
        <strain evidence="1 2">BZ-SZ-XJ18</strain>
    </source>
</reference>
<comment type="caution">
    <text evidence="1">The sequence shown here is derived from an EMBL/GenBank/DDBJ whole genome shotgun (WGS) entry which is preliminary data.</text>
</comment>
<dbReference type="SUPFAM" id="SSF158379">
    <property type="entry name" value="YqgQ-like"/>
    <property type="match status" value="1"/>
</dbReference>